<proteinExistence type="inferred from homology"/>
<sequence length="345" mass="37624">MRRVVVIMLAMLLGQSAVAETIVDTLPVTSNDRGIEFKMLGKVASYDEITLAGYINAHLESVKKPGTTVKAGDVVAKLDTQFLEIERALAQVEVSKAKDQIAYLNKKLNRSKALKVTNSISEEMLETLQQELSVAKSALARAQLTLQDLDLKLKKAVMVTDVDAVVSERYINRGDYVSVGTKIVKLIPFNGVELIAQLPIEYNSEFAPGMPIDIESHLGRYTVKVARVLEVANSDTQSIQVYITPSTALANKLVMGSQISLTASLVGKGTFSVPLDAVIPEKNGAYVFKLGTNNTVEKTLINVLASKEDRYIVTGEVAPGDELVTRGMRSLRDGDSVIKRVVREQ</sequence>
<comment type="similarity">
    <text evidence="1">Belongs to the membrane fusion protein (MFP) (TC 8.A.1) family.</text>
</comment>
<feature type="signal peptide" evidence="2">
    <location>
        <begin position="1"/>
        <end position="19"/>
    </location>
</feature>
<dbReference type="RefSeq" id="WP_261594197.1">
    <property type="nucleotide sequence ID" value="NZ_CAMAPC010000009.1"/>
</dbReference>
<dbReference type="PANTHER" id="PTHR30469">
    <property type="entry name" value="MULTIDRUG RESISTANCE PROTEIN MDTA"/>
    <property type="match status" value="1"/>
</dbReference>
<comment type="caution">
    <text evidence="3">The sequence shown here is derived from an EMBL/GenBank/DDBJ whole genome shotgun (WGS) entry which is preliminary data.</text>
</comment>
<dbReference type="InterPro" id="IPR006143">
    <property type="entry name" value="RND_pump_MFP"/>
</dbReference>
<dbReference type="SUPFAM" id="SSF111369">
    <property type="entry name" value="HlyD-like secretion proteins"/>
    <property type="match status" value="1"/>
</dbReference>
<evidence type="ECO:0000313" key="3">
    <source>
        <dbReference type="EMBL" id="CAH9060203.1"/>
    </source>
</evidence>
<feature type="chain" id="PRO_5040878666" evidence="2">
    <location>
        <begin position="20"/>
        <end position="345"/>
    </location>
</feature>
<dbReference type="GO" id="GO:1990281">
    <property type="term" value="C:efflux pump complex"/>
    <property type="evidence" value="ECO:0007669"/>
    <property type="project" value="TreeGrafter"/>
</dbReference>
<keyword evidence="2" id="KW-0732">Signal</keyword>
<reference evidence="3 6" key="1">
    <citation type="submission" date="2022-07" db="EMBL/GenBank/DDBJ databases">
        <authorList>
            <person name="Criscuolo A."/>
        </authorList>
    </citation>
    <scope>NUCLEOTIDE SEQUENCE</scope>
    <source>
        <strain evidence="6">CIP 111951</strain>
        <strain evidence="3">CIP111854</strain>
        <strain evidence="4">CIP111951</strain>
    </source>
</reference>
<keyword evidence="5" id="KW-1185">Reference proteome</keyword>
<dbReference type="NCBIfam" id="TIGR01730">
    <property type="entry name" value="RND_mfp"/>
    <property type="match status" value="1"/>
</dbReference>
<dbReference type="GO" id="GO:0015562">
    <property type="term" value="F:efflux transmembrane transporter activity"/>
    <property type="evidence" value="ECO:0007669"/>
    <property type="project" value="TreeGrafter"/>
</dbReference>
<name>A0A9W4QYW5_9GAMM</name>
<dbReference type="Gene3D" id="2.40.420.20">
    <property type="match status" value="1"/>
</dbReference>
<dbReference type="AlphaFoldDB" id="A0A9W4QYW5"/>
<organism evidence="3 5">
    <name type="scientific">Pseudoalteromonas holothuriae</name>
    <dbReference type="NCBI Taxonomy" id="2963714"/>
    <lineage>
        <taxon>Bacteria</taxon>
        <taxon>Pseudomonadati</taxon>
        <taxon>Pseudomonadota</taxon>
        <taxon>Gammaproteobacteria</taxon>
        <taxon>Alteromonadales</taxon>
        <taxon>Pseudoalteromonadaceae</taxon>
        <taxon>Pseudoalteromonas</taxon>
    </lineage>
</organism>
<accession>A0A9W4QYW5</accession>
<protein>
    <submittedName>
        <fullName evidence="3">Multidrug resistance protein MdtA</fullName>
    </submittedName>
</protein>
<gene>
    <name evidence="3" type="primary">mdtA_6</name>
    <name evidence="4" type="synonym">mdtA_5</name>
    <name evidence="3" type="ORF">PSECIP111854_02558</name>
    <name evidence="4" type="ORF">PSECIP111951_02894</name>
</gene>
<evidence type="ECO:0000256" key="1">
    <source>
        <dbReference type="ARBA" id="ARBA00009477"/>
    </source>
</evidence>
<dbReference type="EMBL" id="CAMAPD010000014">
    <property type="protein sequence ID" value="CAH9063394.1"/>
    <property type="molecule type" value="Genomic_DNA"/>
</dbReference>
<dbReference type="PANTHER" id="PTHR30469:SF11">
    <property type="entry name" value="BLL4320 PROTEIN"/>
    <property type="match status" value="1"/>
</dbReference>
<dbReference type="Gene3D" id="2.40.50.100">
    <property type="match status" value="1"/>
</dbReference>
<evidence type="ECO:0000256" key="2">
    <source>
        <dbReference type="SAM" id="SignalP"/>
    </source>
</evidence>
<evidence type="ECO:0000313" key="4">
    <source>
        <dbReference type="EMBL" id="CAH9063394.1"/>
    </source>
</evidence>
<evidence type="ECO:0000313" key="6">
    <source>
        <dbReference type="Proteomes" id="UP001152485"/>
    </source>
</evidence>
<evidence type="ECO:0000313" key="5">
    <source>
        <dbReference type="Proteomes" id="UP001152467"/>
    </source>
</evidence>
<dbReference type="Proteomes" id="UP001152485">
    <property type="component" value="Unassembled WGS sequence"/>
</dbReference>
<dbReference type="EMBL" id="CAMAPC010000009">
    <property type="protein sequence ID" value="CAH9060203.1"/>
    <property type="molecule type" value="Genomic_DNA"/>
</dbReference>
<dbReference type="Proteomes" id="UP001152467">
    <property type="component" value="Unassembled WGS sequence"/>
</dbReference>